<dbReference type="GO" id="GO:0042910">
    <property type="term" value="F:xenobiotic transmembrane transporter activity"/>
    <property type="evidence" value="ECO:0007669"/>
    <property type="project" value="InterPro"/>
</dbReference>
<proteinExistence type="inferred from homology"/>
<dbReference type="EMBL" id="JAMYWD010000003">
    <property type="protein sequence ID" value="KAJ4976048.1"/>
    <property type="molecule type" value="Genomic_DNA"/>
</dbReference>
<evidence type="ECO:0000313" key="4">
    <source>
        <dbReference type="Proteomes" id="UP001141806"/>
    </source>
</evidence>
<organism evidence="3 4">
    <name type="scientific">Protea cynaroides</name>
    <dbReference type="NCBI Taxonomy" id="273540"/>
    <lineage>
        <taxon>Eukaryota</taxon>
        <taxon>Viridiplantae</taxon>
        <taxon>Streptophyta</taxon>
        <taxon>Embryophyta</taxon>
        <taxon>Tracheophyta</taxon>
        <taxon>Spermatophyta</taxon>
        <taxon>Magnoliopsida</taxon>
        <taxon>Proteales</taxon>
        <taxon>Proteaceae</taxon>
        <taxon>Protea</taxon>
    </lineage>
</organism>
<dbReference type="GO" id="GO:0015297">
    <property type="term" value="F:antiporter activity"/>
    <property type="evidence" value="ECO:0007669"/>
    <property type="project" value="InterPro"/>
</dbReference>
<dbReference type="PANTHER" id="PTHR11206">
    <property type="entry name" value="MULTIDRUG RESISTANCE PROTEIN"/>
    <property type="match status" value="1"/>
</dbReference>
<gene>
    <name evidence="3" type="ORF">NE237_001154</name>
</gene>
<reference evidence="3" key="1">
    <citation type="journal article" date="2023" name="Plant J.">
        <title>The genome of the king protea, Protea cynaroides.</title>
        <authorList>
            <person name="Chang J."/>
            <person name="Duong T.A."/>
            <person name="Schoeman C."/>
            <person name="Ma X."/>
            <person name="Roodt D."/>
            <person name="Barker N."/>
            <person name="Li Z."/>
            <person name="Van de Peer Y."/>
            <person name="Mizrachi E."/>
        </authorList>
    </citation>
    <scope>NUCLEOTIDE SEQUENCE</scope>
    <source>
        <tissue evidence="3">Young leaves</tissue>
    </source>
</reference>
<accession>A0A9Q0QXU7</accession>
<comment type="caution">
    <text evidence="3">The sequence shown here is derived from an EMBL/GenBank/DDBJ whole genome shotgun (WGS) entry which is preliminary data.</text>
</comment>
<dbReference type="OrthoDB" id="2126698at2759"/>
<name>A0A9Q0QXU7_9MAGN</name>
<dbReference type="Pfam" id="PF01554">
    <property type="entry name" value="MatE"/>
    <property type="match status" value="1"/>
</dbReference>
<comment type="similarity">
    <text evidence="1">Belongs to the multi antimicrobial extrusion (MATE) (TC 2.A.66.1) family.</text>
</comment>
<keyword evidence="2" id="KW-0812">Transmembrane</keyword>
<evidence type="ECO:0000313" key="3">
    <source>
        <dbReference type="EMBL" id="KAJ4976048.1"/>
    </source>
</evidence>
<feature type="transmembrane region" description="Helical" evidence="2">
    <location>
        <begin position="12"/>
        <end position="34"/>
    </location>
</feature>
<evidence type="ECO:0000256" key="1">
    <source>
        <dbReference type="ARBA" id="ARBA00010199"/>
    </source>
</evidence>
<feature type="transmembrane region" description="Helical" evidence="2">
    <location>
        <begin position="40"/>
        <end position="60"/>
    </location>
</feature>
<dbReference type="InterPro" id="IPR002528">
    <property type="entry name" value="MATE_fam"/>
</dbReference>
<dbReference type="Proteomes" id="UP001141806">
    <property type="component" value="Unassembled WGS sequence"/>
</dbReference>
<keyword evidence="4" id="KW-1185">Reference proteome</keyword>
<dbReference type="GO" id="GO:0016020">
    <property type="term" value="C:membrane"/>
    <property type="evidence" value="ECO:0007669"/>
    <property type="project" value="InterPro"/>
</dbReference>
<protein>
    <submittedName>
        <fullName evidence="3">Uncharacterized protein</fullName>
    </submittedName>
</protein>
<keyword evidence="2" id="KW-0472">Membrane</keyword>
<sequence length="127" mass="14006">MLGIYVQKSTVLLVATGIPLMVIYILSKPILIFLGQSSCIASAAAVFVYGLIPQIFAYVANFPIQKFLRAQCHGTQRLHIFSYASTPSRPKLVGRVQTGSRNPRRFLGVEPVLVDHSGGPVRIHREE</sequence>
<evidence type="ECO:0000256" key="2">
    <source>
        <dbReference type="SAM" id="Phobius"/>
    </source>
</evidence>
<dbReference type="AlphaFoldDB" id="A0A9Q0QXU7"/>
<keyword evidence="2" id="KW-1133">Transmembrane helix</keyword>